<dbReference type="InterPro" id="IPR005325">
    <property type="entry name" value="DUF308_memb"/>
</dbReference>
<dbReference type="Pfam" id="PF03729">
    <property type="entry name" value="DUF308"/>
    <property type="match status" value="1"/>
</dbReference>
<organism evidence="2 3">
    <name type="scientific">Sphingomonas ginsenosidivorax</name>
    <dbReference type="NCBI Taxonomy" id="862135"/>
    <lineage>
        <taxon>Bacteria</taxon>
        <taxon>Pseudomonadati</taxon>
        <taxon>Pseudomonadota</taxon>
        <taxon>Alphaproteobacteria</taxon>
        <taxon>Sphingomonadales</taxon>
        <taxon>Sphingomonadaceae</taxon>
        <taxon>Sphingomonas</taxon>
    </lineage>
</organism>
<dbReference type="RefSeq" id="WP_147083498.1">
    <property type="nucleotide sequence ID" value="NZ_VOQR01000001.1"/>
</dbReference>
<evidence type="ECO:0000313" key="2">
    <source>
        <dbReference type="EMBL" id="TXC72222.1"/>
    </source>
</evidence>
<keyword evidence="1" id="KW-1133">Transmembrane helix</keyword>
<feature type="transmembrane region" description="Helical" evidence="1">
    <location>
        <begin position="75"/>
        <end position="93"/>
    </location>
</feature>
<keyword evidence="3" id="KW-1185">Reference proteome</keyword>
<comment type="caution">
    <text evidence="2">The sequence shown here is derived from an EMBL/GenBank/DDBJ whole genome shotgun (WGS) entry which is preliminary data.</text>
</comment>
<proteinExistence type="predicted"/>
<protein>
    <submittedName>
        <fullName evidence="2">DUF308 domain-containing protein</fullName>
    </submittedName>
</protein>
<gene>
    <name evidence="2" type="ORF">FSB78_15680</name>
</gene>
<reference evidence="2 3" key="1">
    <citation type="journal article" date="2013" name="Antonie Van Leeuwenhoek">
        <title>Sphingomonas ginsenosidivorax sp. nov., with the ability to transform ginsenosides.</title>
        <authorList>
            <person name="Jin X.F."/>
            <person name="Kim J.K."/>
            <person name="Liu Q.M."/>
            <person name="Kang M.S."/>
            <person name="He D."/>
            <person name="Jin F.X."/>
            <person name="Kim S.C."/>
            <person name="Im W.T."/>
        </authorList>
    </citation>
    <scope>NUCLEOTIDE SEQUENCE [LARGE SCALE GENOMIC DNA]</scope>
    <source>
        <strain evidence="2 3">KHI67</strain>
    </source>
</reference>
<name>A0A5C6UHD0_9SPHN</name>
<evidence type="ECO:0000256" key="1">
    <source>
        <dbReference type="SAM" id="Phobius"/>
    </source>
</evidence>
<dbReference type="AlphaFoldDB" id="A0A5C6UHD0"/>
<evidence type="ECO:0000313" key="3">
    <source>
        <dbReference type="Proteomes" id="UP000321250"/>
    </source>
</evidence>
<dbReference type="OrthoDB" id="960912at2"/>
<keyword evidence="1" id="KW-0812">Transmembrane</keyword>
<accession>A0A5C6UHD0</accession>
<keyword evidence="1" id="KW-0472">Membrane</keyword>
<dbReference type="EMBL" id="VOQR01000001">
    <property type="protein sequence ID" value="TXC72222.1"/>
    <property type="molecule type" value="Genomic_DNA"/>
</dbReference>
<sequence>MLTAFKQSSSDPRWLARYYGTRALFSVAWVAAAFAAGKTPSPLTSALLVAYPAWDALANLYDARRNGGLAANPTQAFNAVVSAAVTVAVVVTMRTNIHAVFAVFGIWATLSGLLQLATGIRRWRSVGAQWPMILSGAQSGLAGVFFVKQAADGVIVPSAADIAPYAAFGALYFAMSAIVLAISSHRATRPARTA</sequence>
<feature type="transmembrane region" description="Helical" evidence="1">
    <location>
        <begin position="162"/>
        <end position="182"/>
    </location>
</feature>
<feature type="transmembrane region" description="Helical" evidence="1">
    <location>
        <begin position="99"/>
        <end position="118"/>
    </location>
</feature>
<dbReference type="Proteomes" id="UP000321250">
    <property type="component" value="Unassembled WGS sequence"/>
</dbReference>